<dbReference type="EC" id="3.1.26.11" evidence="4"/>
<dbReference type="InterPro" id="IPR027794">
    <property type="entry name" value="tRNase_Z_dom"/>
</dbReference>
<evidence type="ECO:0000256" key="9">
    <source>
        <dbReference type="ARBA" id="ARBA00022801"/>
    </source>
</evidence>
<sequence length="1186" mass="130713">MYKSYFLQINAVHSSDSSPSVLVKINDIKLIFNVGEGLQRFCNSHSLAPSSISSLFLTTLQPRSMGGFPGLILSLEQAGNSTYTVTGPSGFSAYMVGIEHSIDRNMDTIGLTELPDTDISAQHPQCFPGVTVYPVSLRPQEDPSIILYPQLSSDNPSPLMQSSDIESALNTFFAEWHSDNEPDSFLERLGPSSHIKQIRRNPVSSSIIQSFLTQATQLHSLKESGSLTTLSIKPVSSDKTPVPRQAICYFIDPAPKPGPFSVKRVQAMGVTDKRMYGTLQKGNPVTLPDGRVIQPEDVMDPAQPISAVLVVDCPHESFIPSLHSTFDLSNPTSFLSERFQADPLRQSLEMEYVIVHFTPTSVFLSPQYQQWMWSLSTSSQTAKCSVQHVVLNSLSPDIASTHTQCGLHNTLSLVDPVVYPPLFTDEEEDLQPGSDLMCVPTGLEEAGLEIRRHSQTGVYLLSPSPLSPESFGTDTSFDLSVASNVAILGQPNMSISLKPQTVAEHQQSRKKGRAEFLREIQKGSSGTSVPLPQPDVLSKMDLFLLNLGGHQIAVNTMEADQHSLSDPLRSHRMNKPMLKYLHDQQILLPDTESSLNEQFHLRHQHRQEERTDELARLVVFGSCAAVPGKYRNVESLLIDLSSSNLLKQIQSPSFPPPNLTPPFSLLLDCGENTVGQLGRYYSGLFSNHQRALALCPDQPPFPHTSSQHIHLRQSARQTFVDQMISSVSTVFLSHSHADHINGVWPFVAHRHSTTPSIPLTVIGPWKVFMWLQFLNQLWPAPLQFVWMMPLAPHLPLSPQPPQLTPETLTDFVQSLNHPYVYTRPANQNDPVTGAHIPSFVNTTALQAGLPPISVPHPATLAPPSFLSPPKIPFPKPDAFLPTILHTVMPNHSIFRLTFPFTDHLCRGSVGIVADFVIPCQSSSFVFRISYSGDTAVTPYFNSEALFSTVLVHEATQCDANVIAAAERLHSTLSQALVEVGEVCRPKLLLLNHFSQRIPKSIPFATLLDGAAKLKEKKRYESGTIDIDLAEDIIVKHLQRKEQQSESLFNLKTNTRDTSTDDPLSDWGDEEGQDDTSDSESNGGQPESMLVDDPSSQDLHSAVLLGREVDVSLGTDFETVLIGPCSDRVAGLNLASIQFGGHCHSFSELVDVQALLRNNDTIKKKKGDDEGSDAVDDTTTRRKEKKA</sequence>
<evidence type="ECO:0000256" key="11">
    <source>
        <dbReference type="SAM" id="MobiDB-lite"/>
    </source>
</evidence>
<feature type="compositionally biased region" description="Acidic residues" evidence="11">
    <location>
        <begin position="1062"/>
        <end position="1077"/>
    </location>
</feature>
<evidence type="ECO:0000256" key="6">
    <source>
        <dbReference type="ARBA" id="ARBA00022722"/>
    </source>
</evidence>
<evidence type="ECO:0000256" key="7">
    <source>
        <dbReference type="ARBA" id="ARBA00022723"/>
    </source>
</evidence>
<evidence type="ECO:0000313" key="13">
    <source>
        <dbReference type="EMBL" id="KAK2945896.1"/>
    </source>
</evidence>
<dbReference type="InterPro" id="IPR047151">
    <property type="entry name" value="RNZ2-like"/>
</dbReference>
<evidence type="ECO:0000259" key="12">
    <source>
        <dbReference type="Pfam" id="PF13691"/>
    </source>
</evidence>
<feature type="region of interest" description="Disordered" evidence="11">
    <location>
        <begin position="1161"/>
        <end position="1186"/>
    </location>
</feature>
<dbReference type="Proteomes" id="UP001281761">
    <property type="component" value="Unassembled WGS sequence"/>
</dbReference>
<evidence type="ECO:0000256" key="8">
    <source>
        <dbReference type="ARBA" id="ARBA00022759"/>
    </source>
</evidence>
<keyword evidence="7" id="KW-0479">Metal-binding</keyword>
<evidence type="ECO:0000313" key="14">
    <source>
        <dbReference type="Proteomes" id="UP001281761"/>
    </source>
</evidence>
<dbReference type="PANTHER" id="PTHR12553:SF49">
    <property type="entry name" value="ZINC PHOSPHODIESTERASE ELAC PROTEIN 2"/>
    <property type="match status" value="1"/>
</dbReference>
<dbReference type="SUPFAM" id="SSF56281">
    <property type="entry name" value="Metallo-hydrolase/oxidoreductase"/>
    <property type="match status" value="2"/>
</dbReference>
<comment type="catalytic activity">
    <reaction evidence="1">
        <text>Endonucleolytic cleavage of RNA, removing extra 3' nucleotides from tRNA precursor, generating 3' termini of tRNAs. A 3'-hydroxy group is left at the tRNA terminus and a 5'-phosphoryl group is left at the trailer molecule.</text>
        <dbReference type="EC" id="3.1.26.11"/>
    </reaction>
</comment>
<keyword evidence="9" id="KW-0378">Hydrolase</keyword>
<evidence type="ECO:0000256" key="5">
    <source>
        <dbReference type="ARBA" id="ARBA00022694"/>
    </source>
</evidence>
<dbReference type="EMBL" id="JARBJD010000244">
    <property type="protein sequence ID" value="KAK2945896.1"/>
    <property type="molecule type" value="Genomic_DNA"/>
</dbReference>
<evidence type="ECO:0000256" key="4">
    <source>
        <dbReference type="ARBA" id="ARBA00012477"/>
    </source>
</evidence>
<keyword evidence="6" id="KW-0540">Nuclease</keyword>
<evidence type="ECO:0000256" key="10">
    <source>
        <dbReference type="ARBA" id="ARBA00022833"/>
    </source>
</evidence>
<organism evidence="13 14">
    <name type="scientific">Blattamonas nauphoetae</name>
    <dbReference type="NCBI Taxonomy" id="2049346"/>
    <lineage>
        <taxon>Eukaryota</taxon>
        <taxon>Metamonada</taxon>
        <taxon>Preaxostyla</taxon>
        <taxon>Oxymonadida</taxon>
        <taxon>Blattamonas</taxon>
    </lineage>
</organism>
<protein>
    <recommendedName>
        <fullName evidence="4">ribonuclease Z</fullName>
        <ecNumber evidence="4">3.1.26.11</ecNumber>
    </recommendedName>
</protein>
<gene>
    <name evidence="13" type="ORF">BLNAU_19192</name>
</gene>
<dbReference type="InterPro" id="IPR036866">
    <property type="entry name" value="RibonucZ/Hydroxyglut_hydro"/>
</dbReference>
<keyword evidence="5" id="KW-0819">tRNA processing</keyword>
<proteinExistence type="inferred from homology"/>
<comment type="similarity">
    <text evidence="3">Belongs to the RNase Z family.</text>
</comment>
<feature type="domain" description="tRNase Z endonuclease" evidence="12">
    <location>
        <begin position="11"/>
        <end position="60"/>
    </location>
</feature>
<accession>A0ABQ9X5H7</accession>
<evidence type="ECO:0000256" key="1">
    <source>
        <dbReference type="ARBA" id="ARBA00000402"/>
    </source>
</evidence>
<name>A0ABQ9X5H7_9EUKA</name>
<comment type="caution">
    <text evidence="13">The sequence shown here is derived from an EMBL/GenBank/DDBJ whole genome shotgun (WGS) entry which is preliminary data.</text>
</comment>
<comment type="cofactor">
    <cofactor evidence="2">
        <name>Zn(2+)</name>
        <dbReference type="ChEBI" id="CHEBI:29105"/>
    </cofactor>
</comment>
<evidence type="ECO:0000256" key="2">
    <source>
        <dbReference type="ARBA" id="ARBA00001947"/>
    </source>
</evidence>
<keyword evidence="8" id="KW-0255">Endonuclease</keyword>
<keyword evidence="10" id="KW-0862">Zinc</keyword>
<dbReference type="Gene3D" id="3.60.15.10">
    <property type="entry name" value="Ribonuclease Z/Hydroxyacylglutathione hydrolase-like"/>
    <property type="match status" value="2"/>
</dbReference>
<dbReference type="Pfam" id="PF13691">
    <property type="entry name" value="Lactamase_B_4"/>
    <property type="match status" value="1"/>
</dbReference>
<evidence type="ECO:0000256" key="3">
    <source>
        <dbReference type="ARBA" id="ARBA00007823"/>
    </source>
</evidence>
<feature type="region of interest" description="Disordered" evidence="11">
    <location>
        <begin position="1045"/>
        <end position="1094"/>
    </location>
</feature>
<dbReference type="PANTHER" id="PTHR12553">
    <property type="entry name" value="ZINC PHOSPHODIESTERASE ELAC PROTEIN 2"/>
    <property type="match status" value="1"/>
</dbReference>
<reference evidence="13 14" key="1">
    <citation type="journal article" date="2022" name="bioRxiv">
        <title>Genomics of Preaxostyla Flagellates Illuminates Evolutionary Transitions and the Path Towards Mitochondrial Loss.</title>
        <authorList>
            <person name="Novak L.V.F."/>
            <person name="Treitli S.C."/>
            <person name="Pyrih J."/>
            <person name="Halakuc P."/>
            <person name="Pipaliya S.V."/>
            <person name="Vacek V."/>
            <person name="Brzon O."/>
            <person name="Soukal P."/>
            <person name="Eme L."/>
            <person name="Dacks J.B."/>
            <person name="Karnkowska A."/>
            <person name="Elias M."/>
            <person name="Hampl V."/>
        </authorList>
    </citation>
    <scope>NUCLEOTIDE SEQUENCE [LARGE SCALE GENOMIC DNA]</scope>
    <source>
        <strain evidence="13">NAU3</strain>
        <tissue evidence="13">Gut</tissue>
    </source>
</reference>
<keyword evidence="14" id="KW-1185">Reference proteome</keyword>